<dbReference type="InterPro" id="IPR011004">
    <property type="entry name" value="Trimer_LpxA-like_sf"/>
</dbReference>
<dbReference type="Pfam" id="PF00483">
    <property type="entry name" value="NTP_transferase"/>
    <property type="match status" value="1"/>
</dbReference>
<comment type="subunit">
    <text evidence="20">Homotrimer.</text>
</comment>
<feature type="binding site" evidence="20">
    <location>
        <position position="72"/>
    </location>
    <ligand>
        <name>UDP-N-acetyl-alpha-D-glucosamine</name>
        <dbReference type="ChEBI" id="CHEBI:57705"/>
    </ligand>
</feature>
<dbReference type="PANTHER" id="PTHR43584">
    <property type="entry name" value="NUCLEOTIDYL TRANSFERASE"/>
    <property type="match status" value="1"/>
</dbReference>
<evidence type="ECO:0000256" key="15">
    <source>
        <dbReference type="ARBA" id="ARBA00023315"/>
    </source>
</evidence>
<dbReference type="Pfam" id="PF00132">
    <property type="entry name" value="Hexapep"/>
    <property type="match status" value="3"/>
</dbReference>
<dbReference type="OrthoDB" id="9775031at2"/>
<dbReference type="GO" id="GO:0016020">
    <property type="term" value="C:membrane"/>
    <property type="evidence" value="ECO:0007669"/>
    <property type="project" value="GOC"/>
</dbReference>
<comment type="caution">
    <text evidence="20">Lacks conserved residue(s) required for the propagation of feature annotation.</text>
</comment>
<dbReference type="CDD" id="cd02540">
    <property type="entry name" value="GT2_GlmU_N_bac"/>
    <property type="match status" value="1"/>
</dbReference>
<dbReference type="EMBL" id="FOYM01000010">
    <property type="protein sequence ID" value="SFR04400.1"/>
    <property type="molecule type" value="Genomic_DNA"/>
</dbReference>
<dbReference type="PANTHER" id="PTHR43584:SF3">
    <property type="entry name" value="BIFUNCTIONAL PROTEIN GLMU"/>
    <property type="match status" value="1"/>
</dbReference>
<feature type="binding site" evidence="20">
    <location>
        <position position="439"/>
    </location>
    <ligand>
        <name>acetyl-CoA</name>
        <dbReference type="ChEBI" id="CHEBI:57288"/>
    </ligand>
</feature>
<reference evidence="23" key="1">
    <citation type="submission" date="2016-10" db="EMBL/GenBank/DDBJ databases">
        <authorList>
            <person name="Varghese N."/>
            <person name="Submissions S."/>
        </authorList>
    </citation>
    <scope>NUCLEOTIDE SEQUENCE [LARGE SCALE GENOMIC DNA]</scope>
    <source>
        <strain evidence="23">DSM 3669</strain>
    </source>
</reference>
<feature type="binding site" evidence="20">
    <location>
        <position position="227"/>
    </location>
    <ligand>
        <name>Mg(2+)</name>
        <dbReference type="ChEBI" id="CHEBI:18420"/>
    </ligand>
</feature>
<name>A0A1I6DFY3_9FIRM</name>
<proteinExistence type="inferred from homology"/>
<dbReference type="EC" id="2.3.1.157" evidence="20"/>
<dbReference type="SUPFAM" id="SSF53448">
    <property type="entry name" value="Nucleotide-diphospho-sugar transferases"/>
    <property type="match status" value="1"/>
</dbReference>
<dbReference type="InterPro" id="IPR005882">
    <property type="entry name" value="Bifunctional_GlmU"/>
</dbReference>
<keyword evidence="7 20" id="KW-0808">Transferase</keyword>
<keyword evidence="6 20" id="KW-0963">Cytoplasm</keyword>
<dbReference type="GO" id="GO:0000902">
    <property type="term" value="P:cell morphogenesis"/>
    <property type="evidence" value="ECO:0007669"/>
    <property type="project" value="UniProtKB-UniRule"/>
</dbReference>
<feature type="binding site" evidence="20">
    <location>
        <position position="404"/>
    </location>
    <ligand>
        <name>acetyl-CoA</name>
        <dbReference type="ChEBI" id="CHEBI:57288"/>
    </ligand>
</feature>
<evidence type="ECO:0000256" key="4">
    <source>
        <dbReference type="ARBA" id="ARBA00007707"/>
    </source>
</evidence>
<organism evidence="22 23">
    <name type="scientific">Desulfoscipio geothermicus DSM 3669</name>
    <dbReference type="NCBI Taxonomy" id="1121426"/>
    <lineage>
        <taxon>Bacteria</taxon>
        <taxon>Bacillati</taxon>
        <taxon>Bacillota</taxon>
        <taxon>Clostridia</taxon>
        <taxon>Eubacteriales</taxon>
        <taxon>Desulfallaceae</taxon>
        <taxon>Desulfoscipio</taxon>
    </lineage>
</organism>
<evidence type="ECO:0000256" key="12">
    <source>
        <dbReference type="ARBA" id="ARBA00022960"/>
    </source>
</evidence>
<feature type="binding site" evidence="20">
    <location>
        <position position="422"/>
    </location>
    <ligand>
        <name>acetyl-CoA</name>
        <dbReference type="ChEBI" id="CHEBI:57288"/>
    </ligand>
</feature>
<dbReference type="SUPFAM" id="SSF51161">
    <property type="entry name" value="Trimeric LpxA-like enzymes"/>
    <property type="match status" value="1"/>
</dbReference>
<dbReference type="EC" id="2.7.7.23" evidence="20"/>
<keyword evidence="9 20" id="KW-0479">Metal-binding</keyword>
<dbReference type="GO" id="GO:0000287">
    <property type="term" value="F:magnesium ion binding"/>
    <property type="evidence" value="ECO:0007669"/>
    <property type="project" value="UniProtKB-UniRule"/>
</dbReference>
<feature type="binding site" evidence="20">
    <location>
        <position position="102"/>
    </location>
    <ligand>
        <name>Mg(2+)</name>
        <dbReference type="ChEBI" id="CHEBI:18420"/>
    </ligand>
</feature>
<comment type="pathway">
    <text evidence="2 20">Nucleotide-sugar biosynthesis; UDP-N-acetyl-alpha-D-glucosamine biosynthesis; N-acetyl-alpha-D-glucosamine 1-phosphate from alpha-D-glucosamine 6-phosphate (route II): step 2/2.</text>
</comment>
<feature type="binding site" evidence="20">
    <location>
        <position position="22"/>
    </location>
    <ligand>
        <name>UDP-N-acetyl-alpha-D-glucosamine</name>
        <dbReference type="ChEBI" id="CHEBI:57705"/>
    </ligand>
</feature>
<dbReference type="STRING" id="39060.SAMN05660706_11060"/>
<dbReference type="GO" id="GO:0003977">
    <property type="term" value="F:UDP-N-acetylglucosamine diphosphorylase activity"/>
    <property type="evidence" value="ECO:0007669"/>
    <property type="project" value="UniProtKB-UniRule"/>
</dbReference>
<keyword evidence="23" id="KW-1185">Reference proteome</keyword>
<keyword evidence="10 20" id="KW-0677">Repeat</keyword>
<comment type="catalytic activity">
    <reaction evidence="17 20">
        <text>alpha-D-glucosamine 1-phosphate + acetyl-CoA = N-acetyl-alpha-D-glucosamine 1-phosphate + CoA + H(+)</text>
        <dbReference type="Rhea" id="RHEA:13725"/>
        <dbReference type="ChEBI" id="CHEBI:15378"/>
        <dbReference type="ChEBI" id="CHEBI:57287"/>
        <dbReference type="ChEBI" id="CHEBI:57288"/>
        <dbReference type="ChEBI" id="CHEBI:57776"/>
        <dbReference type="ChEBI" id="CHEBI:58516"/>
        <dbReference type="EC" id="2.3.1.157"/>
    </reaction>
</comment>
<comment type="similarity">
    <text evidence="5 20">In the N-terminal section; belongs to the N-acetylglucosamine-1-phosphate uridyltransferase family.</text>
</comment>
<dbReference type="UniPathway" id="UPA00973"/>
<dbReference type="GO" id="GO:0005737">
    <property type="term" value="C:cytoplasm"/>
    <property type="evidence" value="ECO:0007669"/>
    <property type="project" value="UniProtKB-SubCell"/>
</dbReference>
<comment type="pathway">
    <text evidence="3 20">Nucleotide-sugar biosynthesis; UDP-N-acetyl-alpha-D-glucosamine biosynthesis; UDP-N-acetyl-alpha-D-glucosamine from N-acetyl-alpha-D-glucosamine 1-phosphate: step 1/1.</text>
</comment>
<evidence type="ECO:0000256" key="16">
    <source>
        <dbReference type="ARBA" id="ARBA00023316"/>
    </source>
</evidence>
<feature type="binding site" evidence="20">
    <location>
        <position position="154"/>
    </location>
    <ligand>
        <name>UDP-N-acetyl-alpha-D-glucosamine</name>
        <dbReference type="ChEBI" id="CHEBI:57705"/>
    </ligand>
</feature>
<evidence type="ECO:0000256" key="1">
    <source>
        <dbReference type="ARBA" id="ARBA00004496"/>
    </source>
</evidence>
<dbReference type="InterPro" id="IPR029044">
    <property type="entry name" value="Nucleotide-diphossugar_trans"/>
</dbReference>
<evidence type="ECO:0000256" key="18">
    <source>
        <dbReference type="ARBA" id="ARBA00048493"/>
    </source>
</evidence>
<evidence type="ECO:0000256" key="5">
    <source>
        <dbReference type="ARBA" id="ARBA00007947"/>
    </source>
</evidence>
<evidence type="ECO:0000259" key="21">
    <source>
        <dbReference type="Pfam" id="PF00483"/>
    </source>
</evidence>
<evidence type="ECO:0000256" key="13">
    <source>
        <dbReference type="ARBA" id="ARBA00022984"/>
    </source>
</evidence>
<dbReference type="Gene3D" id="3.90.550.10">
    <property type="entry name" value="Spore Coat Polysaccharide Biosynthesis Protein SpsA, Chain A"/>
    <property type="match status" value="1"/>
</dbReference>
<dbReference type="Proteomes" id="UP000199584">
    <property type="component" value="Unassembled WGS sequence"/>
</dbReference>
<feature type="region of interest" description="Linker" evidence="20">
    <location>
        <begin position="230"/>
        <end position="250"/>
    </location>
</feature>
<keyword evidence="13 20" id="KW-0573">Peptidoglycan synthesis</keyword>
<feature type="binding site" evidence="20">
    <location>
        <position position="350"/>
    </location>
    <ligand>
        <name>UDP-N-acetyl-alpha-D-glucosamine</name>
        <dbReference type="ChEBI" id="CHEBI:57705"/>
    </ligand>
</feature>
<dbReference type="InterPro" id="IPR038009">
    <property type="entry name" value="GlmU_C_LbH"/>
</dbReference>
<evidence type="ECO:0000256" key="11">
    <source>
        <dbReference type="ARBA" id="ARBA00022842"/>
    </source>
</evidence>
<dbReference type="UniPathway" id="UPA00113">
    <property type="reaction ID" value="UER00532"/>
</dbReference>
<dbReference type="GO" id="GO:0071555">
    <property type="term" value="P:cell wall organization"/>
    <property type="evidence" value="ECO:0007669"/>
    <property type="project" value="UniProtKB-KW"/>
</dbReference>
<keyword evidence="14 20" id="KW-0511">Multifunctional enzyme</keyword>
<dbReference type="CDD" id="cd03353">
    <property type="entry name" value="LbH_GlmU_C"/>
    <property type="match status" value="1"/>
</dbReference>
<feature type="region of interest" description="N-acetyltransferase" evidence="20">
    <location>
        <begin position="251"/>
        <end position="460"/>
    </location>
</feature>
<gene>
    <name evidence="20" type="primary">glmU</name>
    <name evidence="22" type="ORF">SAMN05660706_11060</name>
</gene>
<feature type="binding site" evidence="20">
    <location>
        <position position="332"/>
    </location>
    <ligand>
        <name>UDP-N-acetyl-alpha-D-glucosamine</name>
        <dbReference type="ChEBI" id="CHEBI:57705"/>
    </ligand>
</feature>
<feature type="domain" description="Nucleotidyl transferase" evidence="21">
    <location>
        <begin position="5"/>
        <end position="215"/>
    </location>
</feature>
<comment type="function">
    <text evidence="19 20">Catalyzes the last two sequential reactions in the de novo biosynthetic pathway for UDP-N-acetylglucosamine (UDP-GlcNAc). The C-terminal domain catalyzes the transfer of acetyl group from acetyl coenzyme A to glucosamine-1-phosphate (GlcN-1-P) to produce N-acetylglucosamine-1-phosphate (GlcNAc-1-P), which is converted into UDP-GlcNAc by the transfer of uridine 5-monophosphate (from uridine 5-triphosphate), a reaction catalyzed by the N-terminal domain.</text>
</comment>
<feature type="binding site" evidence="20">
    <location>
        <begin position="77"/>
        <end position="78"/>
    </location>
    <ligand>
        <name>UDP-N-acetyl-alpha-D-glucosamine</name>
        <dbReference type="ChEBI" id="CHEBI:57705"/>
    </ligand>
</feature>
<feature type="binding site" evidence="20">
    <location>
        <begin position="8"/>
        <end position="11"/>
    </location>
    <ligand>
        <name>UDP-N-acetyl-alpha-D-glucosamine</name>
        <dbReference type="ChEBI" id="CHEBI:57705"/>
    </ligand>
</feature>
<dbReference type="InterPro" id="IPR001451">
    <property type="entry name" value="Hexapep"/>
</dbReference>
<evidence type="ECO:0000256" key="10">
    <source>
        <dbReference type="ARBA" id="ARBA00022737"/>
    </source>
</evidence>
<dbReference type="NCBIfam" id="NF010934">
    <property type="entry name" value="PRK14354.1"/>
    <property type="match status" value="1"/>
</dbReference>
<evidence type="ECO:0000256" key="8">
    <source>
        <dbReference type="ARBA" id="ARBA00022695"/>
    </source>
</evidence>
<feature type="binding site" evidence="20">
    <location>
        <position position="227"/>
    </location>
    <ligand>
        <name>UDP-N-acetyl-alpha-D-glucosamine</name>
        <dbReference type="ChEBI" id="CHEBI:57705"/>
    </ligand>
</feature>
<evidence type="ECO:0000313" key="23">
    <source>
        <dbReference type="Proteomes" id="UP000199584"/>
    </source>
</evidence>
<evidence type="ECO:0000256" key="9">
    <source>
        <dbReference type="ARBA" id="ARBA00022723"/>
    </source>
</evidence>
<feature type="binding site" evidence="20">
    <location>
        <position position="169"/>
    </location>
    <ligand>
        <name>UDP-N-acetyl-alpha-D-glucosamine</name>
        <dbReference type="ChEBI" id="CHEBI:57705"/>
    </ligand>
</feature>
<dbReference type="InterPro" id="IPR005835">
    <property type="entry name" value="NTP_transferase_dom"/>
</dbReference>
<feature type="binding site" evidence="20">
    <location>
        <begin position="385"/>
        <end position="386"/>
    </location>
    <ligand>
        <name>acetyl-CoA</name>
        <dbReference type="ChEBI" id="CHEBI:57288"/>
    </ligand>
</feature>
<dbReference type="HAMAP" id="MF_01631">
    <property type="entry name" value="GlmU"/>
    <property type="match status" value="1"/>
</dbReference>
<keyword evidence="15 20" id="KW-0012">Acyltransferase</keyword>
<dbReference type="AlphaFoldDB" id="A0A1I6DFY3"/>
<comment type="similarity">
    <text evidence="4 20">In the C-terminal section; belongs to the transferase hexapeptide repeat family.</text>
</comment>
<comment type="pathway">
    <text evidence="20">Bacterial outer membrane biogenesis; LPS lipid A biosynthesis.</text>
</comment>
<evidence type="ECO:0000256" key="14">
    <source>
        <dbReference type="ARBA" id="ARBA00023268"/>
    </source>
</evidence>
<keyword evidence="16 20" id="KW-0961">Cell wall biogenesis/degradation</keyword>
<dbReference type="Gene3D" id="2.160.10.10">
    <property type="entry name" value="Hexapeptide repeat proteins"/>
    <property type="match status" value="1"/>
</dbReference>
<evidence type="ECO:0000256" key="7">
    <source>
        <dbReference type="ARBA" id="ARBA00022679"/>
    </source>
</evidence>
<comment type="cofactor">
    <cofactor evidence="20">
        <name>Mg(2+)</name>
        <dbReference type="ChEBI" id="CHEBI:18420"/>
    </cofactor>
    <text evidence="20">Binds 1 Mg(2+) ion per subunit.</text>
</comment>
<keyword evidence="11 20" id="KW-0460">Magnesium</keyword>
<keyword evidence="12 20" id="KW-0133">Cell shape</keyword>
<evidence type="ECO:0000256" key="2">
    <source>
        <dbReference type="ARBA" id="ARBA00005166"/>
    </source>
</evidence>
<evidence type="ECO:0000313" key="22">
    <source>
        <dbReference type="EMBL" id="SFR04400.1"/>
    </source>
</evidence>
<dbReference type="InterPro" id="IPR050065">
    <property type="entry name" value="GlmU-like"/>
</dbReference>
<feature type="binding site" evidence="20">
    <location>
        <position position="139"/>
    </location>
    <ligand>
        <name>UDP-N-acetyl-alpha-D-glucosamine</name>
        <dbReference type="ChEBI" id="CHEBI:57705"/>
    </ligand>
</feature>
<evidence type="ECO:0000256" key="3">
    <source>
        <dbReference type="ARBA" id="ARBA00005208"/>
    </source>
</evidence>
<keyword evidence="8 20" id="KW-0548">Nucleotidyltransferase</keyword>
<dbReference type="GO" id="GO:0009252">
    <property type="term" value="P:peptidoglycan biosynthetic process"/>
    <property type="evidence" value="ECO:0007669"/>
    <property type="project" value="UniProtKB-UniRule"/>
</dbReference>
<dbReference type="GO" id="GO:0006048">
    <property type="term" value="P:UDP-N-acetylglucosamine biosynthetic process"/>
    <property type="evidence" value="ECO:0007669"/>
    <property type="project" value="UniProtKB-UniPathway"/>
</dbReference>
<sequence length="460" mass="49136">MQLAAVILAAGKGTRMKSDLPKVLHRVCGRPMVEHVLRAVKNIALHKIVLVVGHQGERVAECIGGGVEFAFQTEQLGTAHALLQARSALDGFDGHILVLCGDTPLVRPRTLEDLCREHGRKKNAATVLTAILPDPTGYGRVIRFSGGQVQKIVEQKDAGPAELAVREINTGIYCFQARGLFEALANLRPDNAQGEYYLTDIIEFYMSQGRPVGAVSIDDPAEITGINDRCQLAAAEKLLRRRVLDKLMQSGVTVLDPDSTFIDDTVEIGADSVIYPFTIIEGKSNIGENCTIGPSSRLVNAHLGDRIIVQNSVILDSRVGDGCSIGPFAYIRPGCVLERNIKVGDFVELKNSRLADGCKVPHLSYVGDAEVGRGANIGAGTITCNYDGEKKSRTRIGDHAFIGSNTNLVAPVEVGDGAVTGAGSTITRDVPPGALGVARGKQKNISGWAAKKKKTACPDK</sequence>
<feature type="binding site" evidence="20">
    <location>
        <position position="365"/>
    </location>
    <ligand>
        <name>UDP-N-acetyl-alpha-D-glucosamine</name>
        <dbReference type="ChEBI" id="CHEBI:57705"/>
    </ligand>
</feature>
<evidence type="ECO:0000256" key="6">
    <source>
        <dbReference type="ARBA" id="ARBA00022490"/>
    </source>
</evidence>
<protein>
    <recommendedName>
        <fullName evidence="20">Bifunctional protein GlmU</fullName>
    </recommendedName>
    <domain>
        <recommendedName>
            <fullName evidence="20">UDP-N-acetylglucosamine pyrophosphorylase</fullName>
            <ecNumber evidence="20">2.7.7.23</ecNumber>
        </recommendedName>
        <alternativeName>
            <fullName evidence="20">N-acetylglucosamine-1-phosphate uridyltransferase</fullName>
        </alternativeName>
    </domain>
    <domain>
        <recommendedName>
            <fullName evidence="20">Glucosamine-1-phosphate N-acetyltransferase</fullName>
            <ecNumber evidence="20">2.3.1.157</ecNumber>
        </recommendedName>
    </domain>
</protein>
<feature type="binding site" evidence="20">
    <location>
        <position position="379"/>
    </location>
    <ligand>
        <name>acetyl-CoA</name>
        <dbReference type="ChEBI" id="CHEBI:57288"/>
    </ligand>
</feature>
<evidence type="ECO:0000256" key="17">
    <source>
        <dbReference type="ARBA" id="ARBA00048247"/>
    </source>
</evidence>
<dbReference type="GO" id="GO:0019134">
    <property type="term" value="F:glucosamine-1-phosphate N-acetyltransferase activity"/>
    <property type="evidence" value="ECO:0007669"/>
    <property type="project" value="UniProtKB-UniRule"/>
</dbReference>
<evidence type="ECO:0000256" key="20">
    <source>
        <dbReference type="HAMAP-Rule" id="MF_01631"/>
    </source>
</evidence>
<dbReference type="RefSeq" id="WP_092482872.1">
    <property type="nucleotide sequence ID" value="NZ_FOYM01000010.1"/>
</dbReference>
<feature type="region of interest" description="Pyrophosphorylase" evidence="20">
    <location>
        <begin position="1"/>
        <end position="229"/>
    </location>
</feature>
<accession>A0A1I6DFY3</accession>
<feature type="binding site" evidence="20">
    <location>
        <position position="376"/>
    </location>
    <ligand>
        <name>UDP-N-acetyl-alpha-D-glucosamine</name>
        <dbReference type="ChEBI" id="CHEBI:57705"/>
    </ligand>
</feature>
<dbReference type="NCBIfam" id="TIGR01173">
    <property type="entry name" value="glmU"/>
    <property type="match status" value="1"/>
</dbReference>
<feature type="active site" description="Proton acceptor" evidence="20">
    <location>
        <position position="362"/>
    </location>
</feature>
<dbReference type="GO" id="GO:0008360">
    <property type="term" value="P:regulation of cell shape"/>
    <property type="evidence" value="ECO:0007669"/>
    <property type="project" value="UniProtKB-KW"/>
</dbReference>
<comment type="subcellular location">
    <subcellularLocation>
        <location evidence="1 20">Cytoplasm</location>
    </subcellularLocation>
</comment>
<comment type="catalytic activity">
    <reaction evidence="18 20">
        <text>N-acetyl-alpha-D-glucosamine 1-phosphate + UTP + H(+) = UDP-N-acetyl-alpha-D-glucosamine + diphosphate</text>
        <dbReference type="Rhea" id="RHEA:13509"/>
        <dbReference type="ChEBI" id="CHEBI:15378"/>
        <dbReference type="ChEBI" id="CHEBI:33019"/>
        <dbReference type="ChEBI" id="CHEBI:46398"/>
        <dbReference type="ChEBI" id="CHEBI:57705"/>
        <dbReference type="ChEBI" id="CHEBI:57776"/>
        <dbReference type="EC" id="2.7.7.23"/>
    </reaction>
</comment>
<dbReference type="GO" id="GO:0009245">
    <property type="term" value="P:lipid A biosynthetic process"/>
    <property type="evidence" value="ECO:0007669"/>
    <property type="project" value="UniProtKB-UniRule"/>
</dbReference>
<evidence type="ECO:0000256" key="19">
    <source>
        <dbReference type="ARBA" id="ARBA00049628"/>
    </source>
</evidence>